<dbReference type="InterPro" id="IPR004839">
    <property type="entry name" value="Aminotransferase_I/II_large"/>
</dbReference>
<dbReference type="EC" id="2.6.1.9" evidence="11"/>
<dbReference type="InterPro" id="IPR015424">
    <property type="entry name" value="PyrdxlP-dep_Trfase"/>
</dbReference>
<accession>A0ABT6MMG2</accession>
<feature type="domain" description="Aminotransferase class I/classII large" evidence="12">
    <location>
        <begin position="49"/>
        <end position="358"/>
    </location>
</feature>
<dbReference type="InterPro" id="IPR005861">
    <property type="entry name" value="HisP_aminotrans"/>
</dbReference>
<keyword evidence="6 11" id="KW-0028">Amino-acid biosynthesis</keyword>
<dbReference type="HAMAP" id="MF_01023">
    <property type="entry name" value="HisC_aminotrans_2"/>
    <property type="match status" value="1"/>
</dbReference>
<dbReference type="Gene3D" id="3.40.640.10">
    <property type="entry name" value="Type I PLP-dependent aspartate aminotransferase-like (Major domain)"/>
    <property type="match status" value="1"/>
</dbReference>
<evidence type="ECO:0000313" key="14">
    <source>
        <dbReference type="Proteomes" id="UP001160550"/>
    </source>
</evidence>
<dbReference type="CDD" id="cd00609">
    <property type="entry name" value="AAT_like"/>
    <property type="match status" value="1"/>
</dbReference>
<evidence type="ECO:0000256" key="9">
    <source>
        <dbReference type="ARBA" id="ARBA00023102"/>
    </source>
</evidence>
<comment type="subunit">
    <text evidence="4 11">Homodimer.</text>
</comment>
<keyword evidence="5 11" id="KW-0032">Aminotransferase</keyword>
<dbReference type="Pfam" id="PF00155">
    <property type="entry name" value="Aminotran_1_2"/>
    <property type="match status" value="1"/>
</dbReference>
<evidence type="ECO:0000259" key="12">
    <source>
        <dbReference type="Pfam" id="PF00155"/>
    </source>
</evidence>
<comment type="caution">
    <text evidence="13">The sequence shown here is derived from an EMBL/GenBank/DDBJ whole genome shotgun (WGS) entry which is preliminary data.</text>
</comment>
<evidence type="ECO:0000313" key="13">
    <source>
        <dbReference type="EMBL" id="MDH7451797.1"/>
    </source>
</evidence>
<evidence type="ECO:0000256" key="5">
    <source>
        <dbReference type="ARBA" id="ARBA00022576"/>
    </source>
</evidence>
<organism evidence="13 14">
    <name type="scientific">Luteimonas composti</name>
    <dbReference type="NCBI Taxonomy" id="398257"/>
    <lineage>
        <taxon>Bacteria</taxon>
        <taxon>Pseudomonadati</taxon>
        <taxon>Pseudomonadota</taxon>
        <taxon>Gammaproteobacteria</taxon>
        <taxon>Lysobacterales</taxon>
        <taxon>Lysobacteraceae</taxon>
        <taxon>Luteimonas</taxon>
    </lineage>
</organism>
<evidence type="ECO:0000256" key="1">
    <source>
        <dbReference type="ARBA" id="ARBA00001933"/>
    </source>
</evidence>
<dbReference type="GO" id="GO:0004400">
    <property type="term" value="F:histidinol-phosphate transaminase activity"/>
    <property type="evidence" value="ECO:0007669"/>
    <property type="project" value="UniProtKB-EC"/>
</dbReference>
<comment type="cofactor">
    <cofactor evidence="1 11">
        <name>pyridoxal 5'-phosphate</name>
        <dbReference type="ChEBI" id="CHEBI:597326"/>
    </cofactor>
</comment>
<evidence type="ECO:0000256" key="2">
    <source>
        <dbReference type="ARBA" id="ARBA00005011"/>
    </source>
</evidence>
<proteinExistence type="inferred from homology"/>
<dbReference type="NCBIfam" id="TIGR01141">
    <property type="entry name" value="hisC"/>
    <property type="match status" value="1"/>
</dbReference>
<evidence type="ECO:0000256" key="4">
    <source>
        <dbReference type="ARBA" id="ARBA00011738"/>
    </source>
</evidence>
<comment type="similarity">
    <text evidence="3 11">Belongs to the class-II pyridoxal-phosphate-dependent aminotransferase family. Histidinol-phosphate aminotransferase subfamily.</text>
</comment>
<dbReference type="PANTHER" id="PTHR42885:SF2">
    <property type="entry name" value="HISTIDINOL-PHOSPHATE AMINOTRANSFERASE"/>
    <property type="match status" value="1"/>
</dbReference>
<evidence type="ECO:0000256" key="7">
    <source>
        <dbReference type="ARBA" id="ARBA00022679"/>
    </source>
</evidence>
<keyword evidence="9 11" id="KW-0368">Histidine biosynthesis</keyword>
<comment type="catalytic activity">
    <reaction evidence="10 11">
        <text>L-histidinol phosphate + 2-oxoglutarate = 3-(imidazol-4-yl)-2-oxopropyl phosphate + L-glutamate</text>
        <dbReference type="Rhea" id="RHEA:23744"/>
        <dbReference type="ChEBI" id="CHEBI:16810"/>
        <dbReference type="ChEBI" id="CHEBI:29985"/>
        <dbReference type="ChEBI" id="CHEBI:57766"/>
        <dbReference type="ChEBI" id="CHEBI:57980"/>
        <dbReference type="EC" id="2.6.1.9"/>
    </reaction>
</comment>
<dbReference type="InterPro" id="IPR015421">
    <property type="entry name" value="PyrdxlP-dep_Trfase_major"/>
</dbReference>
<evidence type="ECO:0000256" key="6">
    <source>
        <dbReference type="ARBA" id="ARBA00022605"/>
    </source>
</evidence>
<evidence type="ECO:0000256" key="3">
    <source>
        <dbReference type="ARBA" id="ARBA00007970"/>
    </source>
</evidence>
<evidence type="ECO:0000256" key="11">
    <source>
        <dbReference type="HAMAP-Rule" id="MF_01023"/>
    </source>
</evidence>
<keyword evidence="8 11" id="KW-0663">Pyridoxal phosphate</keyword>
<dbReference type="SUPFAM" id="SSF53383">
    <property type="entry name" value="PLP-dependent transferases"/>
    <property type="match status" value="1"/>
</dbReference>
<dbReference type="InterPro" id="IPR015422">
    <property type="entry name" value="PyrdxlP-dep_Trfase_small"/>
</dbReference>
<keyword evidence="7 11" id="KW-0808">Transferase</keyword>
<evidence type="ECO:0000256" key="10">
    <source>
        <dbReference type="ARBA" id="ARBA00047481"/>
    </source>
</evidence>
<protein>
    <recommendedName>
        <fullName evidence="11">Histidinol-phosphate aminotransferase</fullName>
        <ecNumber evidence="11">2.6.1.9</ecNumber>
    </recommendedName>
    <alternativeName>
        <fullName evidence="11">Imidazole acetol-phosphate transaminase</fullName>
    </alternativeName>
</protein>
<gene>
    <name evidence="11 13" type="primary">hisC</name>
    <name evidence="13" type="ORF">QF205_01720</name>
</gene>
<sequence>MSVEAPGILALVREDLRDFAGYSSARSARLQGEIWLNANESAWANAADVDAACRRYPDPQPADLRDALCALYGVRTDQLLVGRGSDEAIDLLVRATCTPGRDAVLVTPPVFGMYAVSARLQGAPLVDAPLRDDPREGLVPDFEAIERAALARGARLVFLCSPSNPGGAAIPLDAVATLARRLADHALVVVDEAYGEFSDVPSATSLLGDLPNLVVLRTLSKAHALAAARIGVAIAAPELISVLRRCQAPYPVPDPVARLGVAALSPDALARTRARIDQVRIERARLFDALSRLRCVRRVYPSQGNFLLVRFEDADAAFAALLAAGVVVRDQRAAPSLGDALRITVGTPAQNDRVLETLATLAAARPAPISTAGGAG</sequence>
<dbReference type="RefSeq" id="WP_280941003.1">
    <property type="nucleotide sequence ID" value="NZ_JARYGX010000004.1"/>
</dbReference>
<comment type="pathway">
    <text evidence="2 11">Amino-acid biosynthesis; L-histidine biosynthesis; L-histidine from 5-phospho-alpha-D-ribose 1-diphosphate: step 7/9.</text>
</comment>
<name>A0ABT6MMG2_9GAMM</name>
<dbReference type="EMBL" id="JARYGX010000004">
    <property type="protein sequence ID" value="MDH7451797.1"/>
    <property type="molecule type" value="Genomic_DNA"/>
</dbReference>
<evidence type="ECO:0000256" key="8">
    <source>
        <dbReference type="ARBA" id="ARBA00022898"/>
    </source>
</evidence>
<reference evidence="13" key="2">
    <citation type="submission" date="2023-04" db="EMBL/GenBank/DDBJ databases">
        <authorList>
            <person name="Sun J.-Q."/>
        </authorList>
    </citation>
    <scope>NUCLEOTIDE SEQUENCE</scope>
    <source>
        <strain evidence="13">CC-YY355</strain>
    </source>
</reference>
<dbReference type="Proteomes" id="UP001160550">
    <property type="component" value="Unassembled WGS sequence"/>
</dbReference>
<keyword evidence="14" id="KW-1185">Reference proteome</keyword>
<feature type="modified residue" description="N6-(pyridoxal phosphate)lysine" evidence="11">
    <location>
        <position position="221"/>
    </location>
</feature>
<dbReference type="PANTHER" id="PTHR42885">
    <property type="entry name" value="HISTIDINOL-PHOSPHATE AMINOTRANSFERASE-RELATED"/>
    <property type="match status" value="1"/>
</dbReference>
<dbReference type="Gene3D" id="3.90.1150.10">
    <property type="entry name" value="Aspartate Aminotransferase, domain 1"/>
    <property type="match status" value="1"/>
</dbReference>
<reference evidence="13" key="1">
    <citation type="journal article" date="2007" name="Int. J. Syst. Evol. Microbiol.">
        <title>Luteimonas composti sp. nov., a moderately thermophilic bacterium isolated from food waste.</title>
        <authorList>
            <person name="Young C.C."/>
            <person name="Kampfer P."/>
            <person name="Chen W.M."/>
            <person name="Yen W.S."/>
            <person name="Arun A.B."/>
            <person name="Lai W.A."/>
            <person name="Shen F.T."/>
            <person name="Rekha P.D."/>
            <person name="Lin K.Y."/>
            <person name="Chou J.H."/>
        </authorList>
    </citation>
    <scope>NUCLEOTIDE SEQUENCE</scope>
    <source>
        <strain evidence="13">CC-YY355</strain>
    </source>
</reference>